<organism evidence="4">
    <name type="scientific">Aureococcus anophagefferens</name>
    <name type="common">Harmful bloom alga</name>
    <dbReference type="NCBI Taxonomy" id="44056"/>
    <lineage>
        <taxon>Eukaryota</taxon>
        <taxon>Sar</taxon>
        <taxon>Stramenopiles</taxon>
        <taxon>Ochrophyta</taxon>
        <taxon>Pelagophyceae</taxon>
        <taxon>Pelagomonadales</taxon>
        <taxon>Pelagomonadaceae</taxon>
        <taxon>Aureococcus</taxon>
    </lineage>
</organism>
<dbReference type="KEGG" id="aaf:AURANDRAFT_63492"/>
<evidence type="ECO:0000313" key="4">
    <source>
        <dbReference type="Proteomes" id="UP000002729"/>
    </source>
</evidence>
<dbReference type="GeneID" id="20224357"/>
<keyword evidence="4" id="KW-1185">Reference proteome</keyword>
<feature type="signal peptide" evidence="2">
    <location>
        <begin position="1"/>
        <end position="25"/>
    </location>
</feature>
<feature type="region of interest" description="Disordered" evidence="1">
    <location>
        <begin position="600"/>
        <end position="619"/>
    </location>
</feature>
<feature type="chain" id="PRO_5003260784" description="Nucleotide-diphospho-sugar transferase domain-containing protein" evidence="2">
    <location>
        <begin position="26"/>
        <end position="644"/>
    </location>
</feature>
<name>F0Y797_AURAN</name>
<proteinExistence type="predicted"/>
<sequence>MGRPLRRAALAACWLAAAFELPSDAPPCVVELPGVGLVATQVDLVSPTHRSRWPLGDPVPLSFLVEVQPSELAAYDGLLFCAGLDGEAPKCAPLGRIAPAPLRGLEAGEHAVEAYLVVDDERRTRVDCNLRDHDAVTFFVDEAPPPFPLRVVRGPQVVVRIEAAGACPAAVDARLRHAESGATVDAQCLEYKGAFECVAAVAEPGIYEVFALLGDGGDVASAPRHEVRVFGAFGTAAASLVAVTAADDGYFRRLSNLVGSLHFWEPGLAVDFYDLGLAPAHAAAARGWADVRVRRLPKRGAPGGLPAHVYDEVHLVGWKFWVVLDALERDARVLWLDANAELRRPLDAVRAALDADGHFFTVAGHRFPTTKTTRPATTRALGCRARPAEFMECTSAYLGLARGSKAHYSLLPLAQSCAFVRDCLYPADAVNNTNNRRDQSAFNAALCALRNRGDDDLFCRADRRFWMWKGQSAFVPADDPGDWNDMLQRIKRAGACDDLNDCEPGGLFAVDEASLAVDEPYMSLAERALHRRLRGSPAAPSVASVLGKRRPSRDVEPDSPKTPGSPGVAAFARSFAAAARKRQALRLGKLATGGAPAAAPRVAAAAAPPPPPAVDEPSPRLMAKAKPCAATIALADIRNLAITA</sequence>
<keyword evidence="2" id="KW-0732">Signal</keyword>
<protein>
    <recommendedName>
        <fullName evidence="5">Nucleotide-diphospho-sugar transferase domain-containing protein</fullName>
    </recommendedName>
</protein>
<dbReference type="PANTHER" id="PTHR31389">
    <property type="entry name" value="LD39211P"/>
    <property type="match status" value="1"/>
</dbReference>
<feature type="region of interest" description="Disordered" evidence="1">
    <location>
        <begin position="540"/>
        <end position="567"/>
    </location>
</feature>
<dbReference type="eggNOG" id="ENOG502S56R">
    <property type="taxonomic scope" value="Eukaryota"/>
</dbReference>
<dbReference type="OrthoDB" id="5954868at2759"/>
<evidence type="ECO:0000256" key="1">
    <source>
        <dbReference type="SAM" id="MobiDB-lite"/>
    </source>
</evidence>
<dbReference type="RefSeq" id="XP_009036084.1">
    <property type="nucleotide sequence ID" value="XM_009037836.1"/>
</dbReference>
<evidence type="ECO:0008006" key="5">
    <source>
        <dbReference type="Google" id="ProtNLM"/>
    </source>
</evidence>
<evidence type="ECO:0000256" key="2">
    <source>
        <dbReference type="SAM" id="SignalP"/>
    </source>
</evidence>
<evidence type="ECO:0000313" key="3">
    <source>
        <dbReference type="EMBL" id="EGB08952.1"/>
    </source>
</evidence>
<gene>
    <name evidence="3" type="ORF">AURANDRAFT_63492</name>
</gene>
<dbReference type="EMBL" id="GL833126">
    <property type="protein sequence ID" value="EGB08952.1"/>
    <property type="molecule type" value="Genomic_DNA"/>
</dbReference>
<accession>F0Y797</accession>
<dbReference type="Proteomes" id="UP000002729">
    <property type="component" value="Unassembled WGS sequence"/>
</dbReference>
<dbReference type="AlphaFoldDB" id="F0Y797"/>
<dbReference type="InParanoid" id="F0Y797"/>
<reference evidence="3 4" key="1">
    <citation type="journal article" date="2011" name="Proc. Natl. Acad. Sci. U.S.A.">
        <title>Niche of harmful alga Aureococcus anophagefferens revealed through ecogenomics.</title>
        <authorList>
            <person name="Gobler C.J."/>
            <person name="Berry D.L."/>
            <person name="Dyhrman S.T."/>
            <person name="Wilhelm S.W."/>
            <person name="Salamov A."/>
            <person name="Lobanov A.V."/>
            <person name="Zhang Y."/>
            <person name="Collier J.L."/>
            <person name="Wurch L.L."/>
            <person name="Kustka A.B."/>
            <person name="Dill B.D."/>
            <person name="Shah M."/>
            <person name="VerBerkmoes N.C."/>
            <person name="Kuo A."/>
            <person name="Terry A."/>
            <person name="Pangilinan J."/>
            <person name="Lindquist E.A."/>
            <person name="Lucas S."/>
            <person name="Paulsen I.T."/>
            <person name="Hattenrath-Lehmann T.K."/>
            <person name="Talmage S.C."/>
            <person name="Walker E.A."/>
            <person name="Koch F."/>
            <person name="Burson A.M."/>
            <person name="Marcoval M.A."/>
            <person name="Tang Y.Z."/>
            <person name="Lecleir G.R."/>
            <person name="Coyne K.J."/>
            <person name="Berg G.M."/>
            <person name="Bertrand E.M."/>
            <person name="Saito M.A."/>
            <person name="Gladyshev V.N."/>
            <person name="Grigoriev I.V."/>
        </authorList>
    </citation>
    <scope>NUCLEOTIDE SEQUENCE [LARGE SCALE GENOMIC DNA]</scope>
    <source>
        <strain evidence="4">CCMP 1984</strain>
    </source>
</reference>
<dbReference type="PANTHER" id="PTHR31389:SF4">
    <property type="entry name" value="LD39211P"/>
    <property type="match status" value="1"/>
</dbReference>